<keyword evidence="7 10" id="KW-0804">Transcription</keyword>
<dbReference type="InterPro" id="IPR036161">
    <property type="entry name" value="RPB6/omega-like_sf"/>
</dbReference>
<sequence length="63" mass="7043">MYNPSTKVIGENESRYTLVMVVAKRARQLVAGSPKKVETDLTNPISIALEEMKEGKISFEESK</sequence>
<evidence type="ECO:0000256" key="5">
    <source>
        <dbReference type="ARBA" id="ARBA00022679"/>
    </source>
</evidence>
<dbReference type="PANTHER" id="PTHR34476:SF1">
    <property type="entry name" value="DNA-DIRECTED RNA POLYMERASE SUBUNIT OMEGA"/>
    <property type="match status" value="1"/>
</dbReference>
<dbReference type="SUPFAM" id="SSF63562">
    <property type="entry name" value="RPB6/omega subunit-like"/>
    <property type="match status" value="1"/>
</dbReference>
<keyword evidence="12" id="KW-1185">Reference proteome</keyword>
<dbReference type="NCBIfam" id="TIGR00690">
    <property type="entry name" value="rpoZ"/>
    <property type="match status" value="1"/>
</dbReference>
<name>A0A2U1E3Q6_9FIRM</name>
<comment type="subunit">
    <text evidence="10">The RNAP catalytic core consists of 2 alpha, 1 beta, 1 beta' and 1 omega subunit. When a sigma factor is associated with the core the holoenzyme is formed, which can initiate transcription.</text>
</comment>
<dbReference type="GO" id="GO:0003677">
    <property type="term" value="F:DNA binding"/>
    <property type="evidence" value="ECO:0007669"/>
    <property type="project" value="UniProtKB-UniRule"/>
</dbReference>
<comment type="function">
    <text evidence="10">Promotes RNA polymerase assembly. Latches the N- and C-terminal regions of the beta' subunit thereby facilitating its interaction with the beta and alpha subunits.</text>
</comment>
<comment type="caution">
    <text evidence="11">The sequence shown here is derived from an EMBL/GenBank/DDBJ whole genome shotgun (WGS) entry which is preliminary data.</text>
</comment>
<evidence type="ECO:0000256" key="10">
    <source>
        <dbReference type="HAMAP-Rule" id="MF_00366"/>
    </source>
</evidence>
<dbReference type="AlphaFoldDB" id="A0A2U1E3Q6"/>
<reference evidence="11 12" key="1">
    <citation type="submission" date="2018-04" db="EMBL/GenBank/DDBJ databases">
        <title>Genomic Encyclopedia of Type Strains, Phase IV (KMG-IV): sequencing the most valuable type-strain genomes for metagenomic binning, comparative biology and taxonomic classification.</title>
        <authorList>
            <person name="Goeker M."/>
        </authorList>
    </citation>
    <scope>NUCLEOTIDE SEQUENCE [LARGE SCALE GENOMIC DNA]</scope>
    <source>
        <strain evidence="11 12">DSM 20705</strain>
    </source>
</reference>
<dbReference type="Pfam" id="PF01192">
    <property type="entry name" value="RNA_pol_Rpb6"/>
    <property type="match status" value="1"/>
</dbReference>
<dbReference type="EMBL" id="QEKV01000004">
    <property type="protein sequence ID" value="PVY94584.1"/>
    <property type="molecule type" value="Genomic_DNA"/>
</dbReference>
<dbReference type="HAMAP" id="MF_00366">
    <property type="entry name" value="RNApol_bact_RpoZ"/>
    <property type="match status" value="1"/>
</dbReference>
<protein>
    <recommendedName>
        <fullName evidence="3 10">DNA-directed RNA polymerase subunit omega</fullName>
        <shortName evidence="10">RNAP omega subunit</shortName>
        <ecNumber evidence="2 10">2.7.7.6</ecNumber>
    </recommendedName>
    <alternativeName>
        <fullName evidence="10">RNA polymerase omega subunit</fullName>
    </alternativeName>
    <alternativeName>
        <fullName evidence="8 10">Transcriptase subunit omega</fullName>
    </alternativeName>
</protein>
<keyword evidence="5 10" id="KW-0808">Transferase</keyword>
<evidence type="ECO:0000256" key="4">
    <source>
        <dbReference type="ARBA" id="ARBA00022478"/>
    </source>
</evidence>
<organism evidence="11 12">
    <name type="scientific">Ezakiella coagulans</name>
    <dbReference type="NCBI Taxonomy" id="46507"/>
    <lineage>
        <taxon>Bacteria</taxon>
        <taxon>Bacillati</taxon>
        <taxon>Bacillota</taxon>
        <taxon>Tissierellia</taxon>
        <taxon>Ezakiella</taxon>
    </lineage>
</organism>
<dbReference type="GO" id="GO:0000428">
    <property type="term" value="C:DNA-directed RNA polymerase complex"/>
    <property type="evidence" value="ECO:0007669"/>
    <property type="project" value="UniProtKB-KW"/>
</dbReference>
<comment type="catalytic activity">
    <reaction evidence="9 10">
        <text>RNA(n) + a ribonucleoside 5'-triphosphate = RNA(n+1) + diphosphate</text>
        <dbReference type="Rhea" id="RHEA:21248"/>
        <dbReference type="Rhea" id="RHEA-COMP:14527"/>
        <dbReference type="Rhea" id="RHEA-COMP:17342"/>
        <dbReference type="ChEBI" id="CHEBI:33019"/>
        <dbReference type="ChEBI" id="CHEBI:61557"/>
        <dbReference type="ChEBI" id="CHEBI:140395"/>
        <dbReference type="EC" id="2.7.7.6"/>
    </reaction>
</comment>
<proteinExistence type="inferred from homology"/>
<dbReference type="SMART" id="SM01409">
    <property type="entry name" value="RNA_pol_Rpb6"/>
    <property type="match status" value="1"/>
</dbReference>
<evidence type="ECO:0000313" key="12">
    <source>
        <dbReference type="Proteomes" id="UP000245793"/>
    </source>
</evidence>
<evidence type="ECO:0000256" key="2">
    <source>
        <dbReference type="ARBA" id="ARBA00012418"/>
    </source>
</evidence>
<dbReference type="Proteomes" id="UP000245793">
    <property type="component" value="Unassembled WGS sequence"/>
</dbReference>
<accession>A0A2U1E3Q6</accession>
<dbReference type="EC" id="2.7.7.6" evidence="2 10"/>
<evidence type="ECO:0000256" key="3">
    <source>
        <dbReference type="ARBA" id="ARBA00013725"/>
    </source>
</evidence>
<dbReference type="RefSeq" id="WP_034545349.1">
    <property type="nucleotide sequence ID" value="NZ_CAUPJO010000002.1"/>
</dbReference>
<evidence type="ECO:0000313" key="11">
    <source>
        <dbReference type="EMBL" id="PVY94584.1"/>
    </source>
</evidence>
<dbReference type="InterPro" id="IPR006110">
    <property type="entry name" value="Pol_omega/Rpo6/RPB6"/>
</dbReference>
<dbReference type="InterPro" id="IPR003716">
    <property type="entry name" value="DNA-dir_RNA_pol_omega"/>
</dbReference>
<dbReference type="Gene3D" id="3.90.940.10">
    <property type="match status" value="1"/>
</dbReference>
<evidence type="ECO:0000256" key="6">
    <source>
        <dbReference type="ARBA" id="ARBA00022695"/>
    </source>
</evidence>
<keyword evidence="4 10" id="KW-0240">DNA-directed RNA polymerase</keyword>
<dbReference type="GO" id="GO:0003899">
    <property type="term" value="F:DNA-directed RNA polymerase activity"/>
    <property type="evidence" value="ECO:0007669"/>
    <property type="project" value="UniProtKB-UniRule"/>
</dbReference>
<evidence type="ECO:0000256" key="1">
    <source>
        <dbReference type="ARBA" id="ARBA00006711"/>
    </source>
</evidence>
<dbReference type="GO" id="GO:0006351">
    <property type="term" value="P:DNA-templated transcription"/>
    <property type="evidence" value="ECO:0007669"/>
    <property type="project" value="UniProtKB-UniRule"/>
</dbReference>
<evidence type="ECO:0000256" key="7">
    <source>
        <dbReference type="ARBA" id="ARBA00023163"/>
    </source>
</evidence>
<comment type="similarity">
    <text evidence="1 10">Belongs to the RNA polymerase subunit omega family.</text>
</comment>
<dbReference type="PANTHER" id="PTHR34476">
    <property type="entry name" value="DNA-DIRECTED RNA POLYMERASE SUBUNIT OMEGA"/>
    <property type="match status" value="1"/>
</dbReference>
<gene>
    <name evidence="10" type="primary">rpoZ</name>
    <name evidence="11" type="ORF">C7381_10490</name>
</gene>
<evidence type="ECO:0000256" key="8">
    <source>
        <dbReference type="ARBA" id="ARBA00029924"/>
    </source>
</evidence>
<keyword evidence="6 10" id="KW-0548">Nucleotidyltransferase</keyword>
<evidence type="ECO:0000256" key="9">
    <source>
        <dbReference type="ARBA" id="ARBA00048552"/>
    </source>
</evidence>